<comment type="caution">
    <text evidence="11">The sequence shown here is derived from an EMBL/GenBank/DDBJ whole genome shotgun (WGS) entry which is preliminary data.</text>
</comment>
<dbReference type="GO" id="GO:0004601">
    <property type="term" value="F:peroxidase activity"/>
    <property type="evidence" value="ECO:0007669"/>
    <property type="project" value="UniProtKB-KW"/>
</dbReference>
<dbReference type="EC" id="1.3.98.5" evidence="10"/>
<dbReference type="Proteomes" id="UP000650511">
    <property type="component" value="Unassembled WGS sequence"/>
</dbReference>
<evidence type="ECO:0000256" key="9">
    <source>
        <dbReference type="ARBA" id="ARBA00049935"/>
    </source>
</evidence>
<keyword evidence="11" id="KW-0575">Peroxidase</keyword>
<dbReference type="InterPro" id="IPR010644">
    <property type="entry name" value="ChdC/CLD"/>
</dbReference>
<proteinExistence type="predicted"/>
<evidence type="ECO:0000256" key="2">
    <source>
        <dbReference type="ARBA" id="ARBA00022617"/>
    </source>
</evidence>
<evidence type="ECO:0000256" key="3">
    <source>
        <dbReference type="ARBA" id="ARBA00022723"/>
    </source>
</evidence>
<organism evidence="11 12">
    <name type="scientific">Egicoccus halophilus</name>
    <dbReference type="NCBI Taxonomy" id="1670830"/>
    <lineage>
        <taxon>Bacteria</taxon>
        <taxon>Bacillati</taxon>
        <taxon>Actinomycetota</taxon>
        <taxon>Nitriliruptoria</taxon>
        <taxon>Egicoccales</taxon>
        <taxon>Egicoccaceae</taxon>
        <taxon>Egicoccus</taxon>
    </lineage>
</organism>
<sequence length="265" mass="30253">MLEPIRPEEGWGVLHLFLRVDHAAVPSLAPGAAKEFADVLERWSERTQLHVFSVLGHKADVMLMAIDADLSLLRALQTEVQATQAAPAVRLTWSYLSLTEGSEYMQTPEEYREYLASEGVEGEDLDRRVEQFAERMTKYTDDKLHPRMPAWELACFYPMSHRREGADNWYSLDFPERRRLMHDHGKSGRAYTGRILQLVSGSTGLDEWEWGVTLFAHDLADVKDIVYTMRYDEASARFAEFGDFVIGLRRSPADLVTEIGLERGA</sequence>
<dbReference type="PANTHER" id="PTHR36843">
    <property type="entry name" value="HEME-DEPENDENT PEROXIDASE YWFI-RELATED"/>
    <property type="match status" value="1"/>
</dbReference>
<reference evidence="11" key="2">
    <citation type="submission" date="2020-09" db="EMBL/GenBank/DDBJ databases">
        <authorList>
            <person name="Sun Q."/>
            <person name="Zhou Y."/>
        </authorList>
    </citation>
    <scope>NUCLEOTIDE SEQUENCE</scope>
    <source>
        <strain evidence="11">CGMCC 1.14988</strain>
    </source>
</reference>
<evidence type="ECO:0000256" key="4">
    <source>
        <dbReference type="ARBA" id="ARBA00023004"/>
    </source>
</evidence>
<keyword evidence="11" id="KW-0560">Oxidoreductase</keyword>
<evidence type="ECO:0000256" key="1">
    <source>
        <dbReference type="ARBA" id="ARBA00014413"/>
    </source>
</evidence>
<evidence type="ECO:0000313" key="12">
    <source>
        <dbReference type="Proteomes" id="UP000650511"/>
    </source>
</evidence>
<keyword evidence="12" id="KW-1185">Reference proteome</keyword>
<dbReference type="Gene3D" id="3.30.70.1030">
    <property type="entry name" value="Apc35880, domain 1"/>
    <property type="match status" value="2"/>
</dbReference>
<evidence type="ECO:0000256" key="6">
    <source>
        <dbReference type="ARBA" id="ARBA00029882"/>
    </source>
</evidence>
<dbReference type="GO" id="GO:0020037">
    <property type="term" value="F:heme binding"/>
    <property type="evidence" value="ECO:0007669"/>
    <property type="project" value="InterPro"/>
</dbReference>
<dbReference type="RefSeq" id="WP_165403982.1">
    <property type="nucleotide sequence ID" value="NZ_BMHA01000003.1"/>
</dbReference>
<name>A0A8J3A8H4_9ACTN</name>
<dbReference type="AlphaFoldDB" id="A0A8J3A8H4"/>
<comment type="cofactor">
    <cofactor evidence="9">
        <name>Fe-coproporphyrin III</name>
        <dbReference type="ChEBI" id="CHEBI:68438"/>
    </cofactor>
</comment>
<dbReference type="InterPro" id="IPR011008">
    <property type="entry name" value="Dimeric_a/b-barrel"/>
</dbReference>
<dbReference type="EMBL" id="BMHA01000003">
    <property type="protein sequence ID" value="GGI04639.1"/>
    <property type="molecule type" value="Genomic_DNA"/>
</dbReference>
<reference evidence="11" key="1">
    <citation type="journal article" date="2014" name="Int. J. Syst. Evol. Microbiol.">
        <title>Complete genome sequence of Corynebacterium casei LMG S-19264T (=DSM 44701T), isolated from a smear-ripened cheese.</title>
        <authorList>
            <consortium name="US DOE Joint Genome Institute (JGI-PGF)"/>
            <person name="Walter F."/>
            <person name="Albersmeier A."/>
            <person name="Kalinowski J."/>
            <person name="Ruckert C."/>
        </authorList>
    </citation>
    <scope>NUCLEOTIDE SEQUENCE</scope>
    <source>
        <strain evidence="11">CGMCC 1.14988</strain>
    </source>
</reference>
<comment type="catalytic activity">
    <reaction evidence="8">
        <text>Fe-coproporphyrin III + 2 H2O2 + 2 H(+) = heme b + 2 CO2 + 4 H2O</text>
        <dbReference type="Rhea" id="RHEA:56516"/>
        <dbReference type="ChEBI" id="CHEBI:15377"/>
        <dbReference type="ChEBI" id="CHEBI:15378"/>
        <dbReference type="ChEBI" id="CHEBI:16240"/>
        <dbReference type="ChEBI" id="CHEBI:16526"/>
        <dbReference type="ChEBI" id="CHEBI:60344"/>
        <dbReference type="ChEBI" id="CHEBI:68438"/>
        <dbReference type="EC" id="1.3.98.5"/>
    </reaction>
    <physiologicalReaction direction="left-to-right" evidence="8">
        <dbReference type="Rhea" id="RHEA:56517"/>
    </physiologicalReaction>
</comment>
<comment type="pathway">
    <text evidence="5">Porphyrin-containing compound metabolism.</text>
</comment>
<dbReference type="PANTHER" id="PTHR36843:SF1">
    <property type="entry name" value="COPROHEME DECARBOXYLASE"/>
    <property type="match status" value="1"/>
</dbReference>
<evidence type="ECO:0000313" key="11">
    <source>
        <dbReference type="EMBL" id="GGI04639.1"/>
    </source>
</evidence>
<keyword evidence="3" id="KW-0479">Metal-binding</keyword>
<evidence type="ECO:0000256" key="10">
    <source>
        <dbReference type="ARBA" id="ARBA00050019"/>
    </source>
</evidence>
<gene>
    <name evidence="11" type="ORF">GCM10011354_10100</name>
</gene>
<evidence type="ECO:0000256" key="5">
    <source>
        <dbReference type="ARBA" id="ARBA00023444"/>
    </source>
</evidence>
<evidence type="ECO:0000256" key="7">
    <source>
        <dbReference type="ARBA" id="ARBA00030236"/>
    </source>
</evidence>
<dbReference type="SUPFAM" id="SSF54909">
    <property type="entry name" value="Dimeric alpha+beta barrel"/>
    <property type="match status" value="1"/>
</dbReference>
<protein>
    <recommendedName>
        <fullName evidence="1">Coproheme decarboxylase</fullName>
        <ecNumber evidence="10">1.3.98.5</ecNumber>
    </recommendedName>
    <alternativeName>
        <fullName evidence="6">Coproheme III oxidative decarboxylase</fullName>
    </alternativeName>
    <alternativeName>
        <fullName evidence="7">Hydrogen peroxide-dependent heme synthase</fullName>
    </alternativeName>
</protein>
<keyword evidence="2" id="KW-0349">Heme</keyword>
<dbReference type="GO" id="GO:0046872">
    <property type="term" value="F:metal ion binding"/>
    <property type="evidence" value="ECO:0007669"/>
    <property type="project" value="UniProtKB-KW"/>
</dbReference>
<dbReference type="Pfam" id="PF06778">
    <property type="entry name" value="Chlor_dismutase"/>
    <property type="match status" value="1"/>
</dbReference>
<accession>A0A8J3A8H4</accession>
<evidence type="ECO:0000256" key="8">
    <source>
        <dbReference type="ARBA" id="ARBA00049896"/>
    </source>
</evidence>
<keyword evidence="4" id="KW-0408">Iron</keyword>